<evidence type="ECO:0000313" key="9">
    <source>
        <dbReference type="EMBL" id="CAI2717164.1"/>
    </source>
</evidence>
<feature type="domain" description="MPN" evidence="8">
    <location>
        <begin position="112"/>
        <end position="234"/>
    </location>
</feature>
<dbReference type="EMBL" id="OX336137">
    <property type="protein sequence ID" value="CAI2717164.1"/>
    <property type="molecule type" value="Genomic_DNA"/>
</dbReference>
<keyword evidence="10" id="KW-1185">Reference proteome</keyword>
<dbReference type="Gene3D" id="3.40.140.10">
    <property type="entry name" value="Cytidine Deaminase, domain 2"/>
    <property type="match status" value="1"/>
</dbReference>
<evidence type="ECO:0000313" key="10">
    <source>
        <dbReference type="Proteomes" id="UP001157733"/>
    </source>
</evidence>
<keyword evidence="5" id="KW-0482">Metalloprotease</keyword>
<dbReference type="Proteomes" id="UP001157733">
    <property type="component" value="Chromosome"/>
</dbReference>
<protein>
    <submittedName>
        <fullName evidence="9">DNA repair protein RadC</fullName>
    </submittedName>
</protein>
<dbReference type="RefSeq" id="WP_282010123.1">
    <property type="nucleotide sequence ID" value="NZ_OX336137.1"/>
</dbReference>
<comment type="similarity">
    <text evidence="6">Belongs to the UPF0758 family.</text>
</comment>
<proteinExistence type="inferred from homology"/>
<evidence type="ECO:0000256" key="2">
    <source>
        <dbReference type="ARBA" id="ARBA00022723"/>
    </source>
</evidence>
<dbReference type="InterPro" id="IPR010994">
    <property type="entry name" value="RuvA_2-like"/>
</dbReference>
<evidence type="ECO:0000259" key="8">
    <source>
        <dbReference type="PROSITE" id="PS50249"/>
    </source>
</evidence>
<organism evidence="9 10">
    <name type="scientific">Nitrospina watsonii</name>
    <dbReference type="NCBI Taxonomy" id="1323948"/>
    <lineage>
        <taxon>Bacteria</taxon>
        <taxon>Pseudomonadati</taxon>
        <taxon>Nitrospinota/Tectimicrobiota group</taxon>
        <taxon>Nitrospinota</taxon>
        <taxon>Nitrospinia</taxon>
        <taxon>Nitrospinales</taxon>
        <taxon>Nitrospinaceae</taxon>
        <taxon>Nitrospina</taxon>
    </lineage>
</organism>
<sequence length="234" mass="25694">MADNSTSSSSIKDWPEDERPRERLVRYGEDKLSDAQLLGILIGTGDHRSQKNAVDISRDLLQAFGNFQCIDRASVTELCSVSGIGVAKAAQIKAAMEIGKRMAAHSVGQRQKMNSCQSFVDLYAPFLKNLRKETVKVVLLNQKLNIIRDLTISEGSVDASIVHPREVMIPAIKESAARIVLIHNHPSGDPTPSQADIEITHRVSKAGEIIGIQLIDHIIIGGSEYYSFSEEGFL</sequence>
<dbReference type="CDD" id="cd08071">
    <property type="entry name" value="MPN_DUF2466"/>
    <property type="match status" value="1"/>
</dbReference>
<dbReference type="SUPFAM" id="SSF102712">
    <property type="entry name" value="JAB1/MPN domain"/>
    <property type="match status" value="1"/>
</dbReference>
<evidence type="ECO:0000256" key="5">
    <source>
        <dbReference type="ARBA" id="ARBA00023049"/>
    </source>
</evidence>
<evidence type="ECO:0000256" key="3">
    <source>
        <dbReference type="ARBA" id="ARBA00022801"/>
    </source>
</evidence>
<gene>
    <name evidence="9" type="ORF">NSPWAT_0305</name>
</gene>
<feature type="region of interest" description="Disordered" evidence="7">
    <location>
        <begin position="1"/>
        <end position="21"/>
    </location>
</feature>
<dbReference type="InterPro" id="IPR037518">
    <property type="entry name" value="MPN"/>
</dbReference>
<dbReference type="InterPro" id="IPR046778">
    <property type="entry name" value="UPF0758_N"/>
</dbReference>
<dbReference type="Pfam" id="PF20582">
    <property type="entry name" value="UPF0758_N"/>
    <property type="match status" value="1"/>
</dbReference>
<evidence type="ECO:0000256" key="1">
    <source>
        <dbReference type="ARBA" id="ARBA00022670"/>
    </source>
</evidence>
<reference evidence="9 10" key="1">
    <citation type="submission" date="2022-09" db="EMBL/GenBank/DDBJ databases">
        <authorList>
            <person name="Kop L."/>
        </authorList>
    </citation>
    <scope>NUCLEOTIDE SEQUENCE [LARGE SCALE GENOMIC DNA]</scope>
    <source>
        <strain evidence="9 10">347</strain>
    </source>
</reference>
<accession>A0ABM9HAK6</accession>
<dbReference type="PANTHER" id="PTHR30471">
    <property type="entry name" value="DNA REPAIR PROTEIN RADC"/>
    <property type="match status" value="1"/>
</dbReference>
<evidence type="ECO:0000256" key="4">
    <source>
        <dbReference type="ARBA" id="ARBA00022833"/>
    </source>
</evidence>
<dbReference type="SUPFAM" id="SSF47781">
    <property type="entry name" value="RuvA domain 2-like"/>
    <property type="match status" value="1"/>
</dbReference>
<dbReference type="PROSITE" id="PS50249">
    <property type="entry name" value="MPN"/>
    <property type="match status" value="1"/>
</dbReference>
<keyword evidence="2" id="KW-0479">Metal-binding</keyword>
<dbReference type="Gene3D" id="1.10.150.20">
    <property type="entry name" value="5' to 3' exonuclease, C-terminal subdomain"/>
    <property type="match status" value="1"/>
</dbReference>
<keyword evidence="3" id="KW-0378">Hydrolase</keyword>
<evidence type="ECO:0000256" key="6">
    <source>
        <dbReference type="RuleBase" id="RU003797"/>
    </source>
</evidence>
<feature type="compositionally biased region" description="Polar residues" evidence="7">
    <location>
        <begin position="1"/>
        <end position="11"/>
    </location>
</feature>
<name>A0ABM9HAK6_9BACT</name>
<dbReference type="PANTHER" id="PTHR30471:SF3">
    <property type="entry name" value="UPF0758 PROTEIN YEES-RELATED"/>
    <property type="match status" value="1"/>
</dbReference>
<dbReference type="InterPro" id="IPR001405">
    <property type="entry name" value="UPF0758"/>
</dbReference>
<dbReference type="Pfam" id="PF04002">
    <property type="entry name" value="RadC"/>
    <property type="match status" value="1"/>
</dbReference>
<dbReference type="NCBIfam" id="NF000642">
    <property type="entry name" value="PRK00024.1"/>
    <property type="match status" value="1"/>
</dbReference>
<evidence type="ECO:0000256" key="7">
    <source>
        <dbReference type="SAM" id="MobiDB-lite"/>
    </source>
</evidence>
<dbReference type="NCBIfam" id="TIGR00608">
    <property type="entry name" value="radc"/>
    <property type="match status" value="1"/>
</dbReference>
<keyword evidence="1" id="KW-0645">Protease</keyword>
<dbReference type="PROSITE" id="PS01302">
    <property type="entry name" value="UPF0758"/>
    <property type="match status" value="1"/>
</dbReference>
<dbReference type="InterPro" id="IPR025657">
    <property type="entry name" value="RadC_JAB"/>
</dbReference>
<dbReference type="InterPro" id="IPR020891">
    <property type="entry name" value="UPF0758_CS"/>
</dbReference>
<keyword evidence="4" id="KW-0862">Zinc</keyword>